<keyword evidence="4 7" id="KW-0812">Transmembrane</keyword>
<evidence type="ECO:0000259" key="8">
    <source>
        <dbReference type="PROSITE" id="PS50928"/>
    </source>
</evidence>
<evidence type="ECO:0000256" key="4">
    <source>
        <dbReference type="ARBA" id="ARBA00022692"/>
    </source>
</evidence>
<evidence type="ECO:0000256" key="7">
    <source>
        <dbReference type="RuleBase" id="RU363032"/>
    </source>
</evidence>
<dbReference type="GO" id="GO:0005886">
    <property type="term" value="C:plasma membrane"/>
    <property type="evidence" value="ECO:0007669"/>
    <property type="project" value="UniProtKB-SubCell"/>
</dbReference>
<dbReference type="SUPFAM" id="SSF161098">
    <property type="entry name" value="MetI-like"/>
    <property type="match status" value="1"/>
</dbReference>
<keyword evidence="3" id="KW-1003">Cell membrane</keyword>
<proteinExistence type="inferred from homology"/>
<keyword evidence="5 7" id="KW-1133">Transmembrane helix</keyword>
<evidence type="ECO:0000256" key="6">
    <source>
        <dbReference type="ARBA" id="ARBA00023136"/>
    </source>
</evidence>
<dbReference type="PROSITE" id="PS50928">
    <property type="entry name" value="ABC_TM1"/>
    <property type="match status" value="1"/>
</dbReference>
<keyword evidence="10" id="KW-1185">Reference proteome</keyword>
<dbReference type="Gene3D" id="1.10.3720.10">
    <property type="entry name" value="MetI-like"/>
    <property type="match status" value="1"/>
</dbReference>
<feature type="transmembrane region" description="Helical" evidence="7">
    <location>
        <begin position="282"/>
        <end position="303"/>
    </location>
</feature>
<evidence type="ECO:0000313" key="9">
    <source>
        <dbReference type="EMBL" id="QAA33080.1"/>
    </source>
</evidence>
<reference evidence="9 10" key="1">
    <citation type="submission" date="2018-01" db="EMBL/GenBank/DDBJ databases">
        <title>Genome Sequencing and Assembly of Anaerobacter polyendosporus strain CT4.</title>
        <authorList>
            <person name="Tachaapaikoon C."/>
            <person name="Sutheeworapong S."/>
            <person name="Jenjaroenpun P."/>
            <person name="Wongsurawat T."/>
            <person name="Nookeaw I."/>
            <person name="Cheawchanlertfa P."/>
            <person name="Kosugi A."/>
            <person name="Cheevadhanarak S."/>
            <person name="Ratanakhanokchai K."/>
        </authorList>
    </citation>
    <scope>NUCLEOTIDE SEQUENCE [LARGE SCALE GENOMIC DNA]</scope>
    <source>
        <strain evidence="9 10">CT4</strain>
    </source>
</reference>
<keyword evidence="2 7" id="KW-0813">Transport</keyword>
<organism evidence="9 10">
    <name type="scientific">Clostridium manihotivorum</name>
    <dbReference type="NCBI Taxonomy" id="2320868"/>
    <lineage>
        <taxon>Bacteria</taxon>
        <taxon>Bacillati</taxon>
        <taxon>Bacillota</taxon>
        <taxon>Clostridia</taxon>
        <taxon>Eubacteriales</taxon>
        <taxon>Clostridiaceae</taxon>
        <taxon>Clostridium</taxon>
    </lineage>
</organism>
<evidence type="ECO:0000256" key="5">
    <source>
        <dbReference type="ARBA" id="ARBA00022989"/>
    </source>
</evidence>
<dbReference type="InterPro" id="IPR035906">
    <property type="entry name" value="MetI-like_sf"/>
</dbReference>
<dbReference type="PANTHER" id="PTHR43227:SF11">
    <property type="entry name" value="BLL4140 PROTEIN"/>
    <property type="match status" value="1"/>
</dbReference>
<feature type="transmembrane region" description="Helical" evidence="7">
    <location>
        <begin position="221"/>
        <end position="246"/>
    </location>
</feature>
<dbReference type="PANTHER" id="PTHR43227">
    <property type="entry name" value="BLL4140 PROTEIN"/>
    <property type="match status" value="1"/>
</dbReference>
<dbReference type="Proteomes" id="UP000286268">
    <property type="component" value="Chromosome"/>
</dbReference>
<comment type="subcellular location">
    <subcellularLocation>
        <location evidence="1 7">Cell membrane</location>
        <topology evidence="1 7">Multi-pass membrane protein</topology>
    </subcellularLocation>
</comment>
<dbReference type="InterPro" id="IPR000515">
    <property type="entry name" value="MetI-like"/>
</dbReference>
<gene>
    <name evidence="9" type="ORF">C1I91_16345</name>
</gene>
<dbReference type="EMBL" id="CP025746">
    <property type="protein sequence ID" value="QAA33080.1"/>
    <property type="molecule type" value="Genomic_DNA"/>
</dbReference>
<dbReference type="AlphaFoldDB" id="A0A3R5X2U2"/>
<dbReference type="InterPro" id="IPR050809">
    <property type="entry name" value="UgpAE/MalFG_permease"/>
</dbReference>
<feature type="transmembrane region" description="Helical" evidence="7">
    <location>
        <begin position="91"/>
        <end position="111"/>
    </location>
</feature>
<name>A0A3R5X2U2_9CLOT</name>
<comment type="similarity">
    <text evidence="7">Belongs to the binding-protein-dependent transport system permease family.</text>
</comment>
<protein>
    <submittedName>
        <fullName evidence="9">ABC transporter permease</fullName>
    </submittedName>
</protein>
<dbReference type="RefSeq" id="WP_128213810.1">
    <property type="nucleotide sequence ID" value="NZ_CP025746.1"/>
</dbReference>
<evidence type="ECO:0000256" key="2">
    <source>
        <dbReference type="ARBA" id="ARBA00022448"/>
    </source>
</evidence>
<evidence type="ECO:0000313" key="10">
    <source>
        <dbReference type="Proteomes" id="UP000286268"/>
    </source>
</evidence>
<accession>A0A3R5X2U2</accession>
<dbReference type="CDD" id="cd06261">
    <property type="entry name" value="TM_PBP2"/>
    <property type="match status" value="1"/>
</dbReference>
<feature type="transmembrane region" description="Helical" evidence="7">
    <location>
        <begin position="132"/>
        <end position="157"/>
    </location>
</feature>
<feature type="transmembrane region" description="Helical" evidence="7">
    <location>
        <begin position="177"/>
        <end position="200"/>
    </location>
</feature>
<evidence type="ECO:0000256" key="3">
    <source>
        <dbReference type="ARBA" id="ARBA00022475"/>
    </source>
</evidence>
<dbReference type="OrthoDB" id="384651at2"/>
<dbReference type="GO" id="GO:0055085">
    <property type="term" value="P:transmembrane transport"/>
    <property type="evidence" value="ECO:0007669"/>
    <property type="project" value="InterPro"/>
</dbReference>
<feature type="domain" description="ABC transmembrane type-1" evidence="8">
    <location>
        <begin position="87"/>
        <end position="303"/>
    </location>
</feature>
<keyword evidence="6 7" id="KW-0472">Membrane</keyword>
<dbReference type="Pfam" id="PF00528">
    <property type="entry name" value="BPD_transp_1"/>
    <property type="match status" value="1"/>
</dbReference>
<dbReference type="KEGG" id="cmah:C1I91_16345"/>
<sequence>MITVNKAKKTTTKKNVSFKNKYKLFLMALPFLVLTFLFSYLPLHGWIYSFYDYRPGIPLAKSEFVGLRWFKSIFANPVQTKEVLRVMKNTIAISSINILTSVFPVIFAILLSEIKRERFKKGVQVLTTIPNFISWVMVYSVAFTLFSVDNGLINHVLMNLHIIKTPINFLASDNHTWMSMTLWSIWKGLGWGAIMYLAAITGIDQELYDAAKVDGCGRFKLIWNITVPGIMPTYFVLLLLSIANFINNGMDQYFVFQNAINKEHIEVLDLYVYNIGMTGANFSFSTAISMLKSLISVFLLFVANGMSKLFRGESII</sequence>
<feature type="transmembrane region" description="Helical" evidence="7">
    <location>
        <begin position="24"/>
        <end position="43"/>
    </location>
</feature>
<evidence type="ECO:0000256" key="1">
    <source>
        <dbReference type="ARBA" id="ARBA00004651"/>
    </source>
</evidence>